<dbReference type="Proteomes" id="UP001301958">
    <property type="component" value="Unassembled WGS sequence"/>
</dbReference>
<dbReference type="Pfam" id="PF08241">
    <property type="entry name" value="Methyltransf_11"/>
    <property type="match status" value="1"/>
</dbReference>
<protein>
    <submittedName>
        <fullName evidence="3">S-adenosyl-L-methionine-dependent methyltransferase</fullName>
    </submittedName>
</protein>
<keyword evidence="1" id="KW-0472">Membrane</keyword>
<evidence type="ECO:0000313" key="4">
    <source>
        <dbReference type="Proteomes" id="UP001301958"/>
    </source>
</evidence>
<keyword evidence="3" id="KW-0489">Methyltransferase</keyword>
<sequence length="272" mass="30195">MSSSDSPLTILNTLIFPLKFIFLSLTYLPRALLLTFPSSLSTLQSAWFSLFWSHVGPLVRESASPSVIPLLSGLITRGSLKPTPVHPAISGTVLELGPGSGQWTSTLSRFSSNITKILGVEPNTGIHPLLRSQIKKNNLEDKYTIVPCGVEDLASSGKVEKESVDSIMTVLCLCSIPEPQKNIKELYTYLKPGGRWYVYEHVKQGPEAPRWLAIYQSVLNLIWPHFIGGCEMCRDTPKWLKEAGPWGDIDLSRPEKSVWYETMPNVIGVLTK</sequence>
<dbReference type="Gene3D" id="3.40.50.150">
    <property type="entry name" value="Vaccinia Virus protein VP39"/>
    <property type="match status" value="1"/>
</dbReference>
<evidence type="ECO:0000256" key="1">
    <source>
        <dbReference type="SAM" id="Phobius"/>
    </source>
</evidence>
<evidence type="ECO:0000259" key="2">
    <source>
        <dbReference type="Pfam" id="PF08241"/>
    </source>
</evidence>
<dbReference type="GO" id="GO:0008757">
    <property type="term" value="F:S-adenosylmethionine-dependent methyltransferase activity"/>
    <property type="evidence" value="ECO:0007669"/>
    <property type="project" value="InterPro"/>
</dbReference>
<feature type="transmembrane region" description="Helical" evidence="1">
    <location>
        <begin position="6"/>
        <end position="28"/>
    </location>
</feature>
<evidence type="ECO:0000313" key="3">
    <source>
        <dbReference type="EMBL" id="KAK4224735.1"/>
    </source>
</evidence>
<comment type="caution">
    <text evidence="3">The sequence shown here is derived from an EMBL/GenBank/DDBJ whole genome shotgun (WGS) entry which is preliminary data.</text>
</comment>
<dbReference type="InterPro" id="IPR029063">
    <property type="entry name" value="SAM-dependent_MTases_sf"/>
</dbReference>
<proteinExistence type="predicted"/>
<keyword evidence="1" id="KW-1133">Transmembrane helix</keyword>
<dbReference type="PANTHER" id="PTHR45036:SF1">
    <property type="entry name" value="METHYLTRANSFERASE LIKE 7A"/>
    <property type="match status" value="1"/>
</dbReference>
<dbReference type="AlphaFoldDB" id="A0AAN7GXW2"/>
<reference evidence="3" key="2">
    <citation type="submission" date="2023-05" db="EMBL/GenBank/DDBJ databases">
        <authorList>
            <consortium name="Lawrence Berkeley National Laboratory"/>
            <person name="Steindorff A."/>
            <person name="Hensen N."/>
            <person name="Bonometti L."/>
            <person name="Westerberg I."/>
            <person name="Brannstrom I.O."/>
            <person name="Guillou S."/>
            <person name="Cros-Aarteil S."/>
            <person name="Calhoun S."/>
            <person name="Haridas S."/>
            <person name="Kuo A."/>
            <person name="Mondo S."/>
            <person name="Pangilinan J."/>
            <person name="Riley R."/>
            <person name="Labutti K."/>
            <person name="Andreopoulos B."/>
            <person name="Lipzen A."/>
            <person name="Chen C."/>
            <person name="Yanf M."/>
            <person name="Daum C."/>
            <person name="Ng V."/>
            <person name="Clum A."/>
            <person name="Ohm R."/>
            <person name="Martin F."/>
            <person name="Silar P."/>
            <person name="Natvig D."/>
            <person name="Lalanne C."/>
            <person name="Gautier V."/>
            <person name="Ament-Velasquez S.L."/>
            <person name="Kruys A."/>
            <person name="Hutchinson M.I."/>
            <person name="Powell A.J."/>
            <person name="Barry K."/>
            <person name="Miller A.N."/>
            <person name="Grigoriev I.V."/>
            <person name="Debuchy R."/>
            <person name="Gladieux P."/>
            <person name="Thoren M.H."/>
            <person name="Johannesson H."/>
        </authorList>
    </citation>
    <scope>NUCLEOTIDE SEQUENCE</scope>
    <source>
        <strain evidence="3">CBS 990.96</strain>
    </source>
</reference>
<gene>
    <name evidence="3" type="ORF">QBC38DRAFT_289335</name>
</gene>
<dbReference type="EMBL" id="MU865385">
    <property type="protein sequence ID" value="KAK4224735.1"/>
    <property type="molecule type" value="Genomic_DNA"/>
</dbReference>
<dbReference type="InterPro" id="IPR052356">
    <property type="entry name" value="Thiol_S-MT"/>
</dbReference>
<accession>A0AAN7GXW2</accession>
<keyword evidence="4" id="KW-1185">Reference proteome</keyword>
<dbReference type="InterPro" id="IPR013216">
    <property type="entry name" value="Methyltransf_11"/>
</dbReference>
<feature type="domain" description="Methyltransferase type 11" evidence="2">
    <location>
        <begin position="94"/>
        <end position="197"/>
    </location>
</feature>
<name>A0AAN7GXW2_9PEZI</name>
<dbReference type="GO" id="GO:0032259">
    <property type="term" value="P:methylation"/>
    <property type="evidence" value="ECO:0007669"/>
    <property type="project" value="UniProtKB-KW"/>
</dbReference>
<dbReference type="CDD" id="cd02440">
    <property type="entry name" value="AdoMet_MTases"/>
    <property type="match status" value="1"/>
</dbReference>
<reference evidence="3" key="1">
    <citation type="journal article" date="2023" name="Mol. Phylogenet. Evol.">
        <title>Genome-scale phylogeny and comparative genomics of the fungal order Sordariales.</title>
        <authorList>
            <person name="Hensen N."/>
            <person name="Bonometti L."/>
            <person name="Westerberg I."/>
            <person name="Brannstrom I.O."/>
            <person name="Guillou S."/>
            <person name="Cros-Aarteil S."/>
            <person name="Calhoun S."/>
            <person name="Haridas S."/>
            <person name="Kuo A."/>
            <person name="Mondo S."/>
            <person name="Pangilinan J."/>
            <person name="Riley R."/>
            <person name="LaButti K."/>
            <person name="Andreopoulos B."/>
            <person name="Lipzen A."/>
            <person name="Chen C."/>
            <person name="Yan M."/>
            <person name="Daum C."/>
            <person name="Ng V."/>
            <person name="Clum A."/>
            <person name="Steindorff A."/>
            <person name="Ohm R.A."/>
            <person name="Martin F."/>
            <person name="Silar P."/>
            <person name="Natvig D.O."/>
            <person name="Lalanne C."/>
            <person name="Gautier V."/>
            <person name="Ament-Velasquez S.L."/>
            <person name="Kruys A."/>
            <person name="Hutchinson M.I."/>
            <person name="Powell A.J."/>
            <person name="Barry K."/>
            <person name="Miller A.N."/>
            <person name="Grigoriev I.V."/>
            <person name="Debuchy R."/>
            <person name="Gladieux P."/>
            <person name="Hiltunen Thoren M."/>
            <person name="Johannesson H."/>
        </authorList>
    </citation>
    <scope>NUCLEOTIDE SEQUENCE</scope>
    <source>
        <strain evidence="3">CBS 990.96</strain>
    </source>
</reference>
<keyword evidence="3" id="KW-0808">Transferase</keyword>
<keyword evidence="1" id="KW-0812">Transmembrane</keyword>
<dbReference type="SUPFAM" id="SSF53335">
    <property type="entry name" value="S-adenosyl-L-methionine-dependent methyltransferases"/>
    <property type="match status" value="1"/>
</dbReference>
<organism evidence="3 4">
    <name type="scientific">Podospora fimiseda</name>
    <dbReference type="NCBI Taxonomy" id="252190"/>
    <lineage>
        <taxon>Eukaryota</taxon>
        <taxon>Fungi</taxon>
        <taxon>Dikarya</taxon>
        <taxon>Ascomycota</taxon>
        <taxon>Pezizomycotina</taxon>
        <taxon>Sordariomycetes</taxon>
        <taxon>Sordariomycetidae</taxon>
        <taxon>Sordariales</taxon>
        <taxon>Podosporaceae</taxon>
        <taxon>Podospora</taxon>
    </lineage>
</organism>
<dbReference type="PANTHER" id="PTHR45036">
    <property type="entry name" value="METHYLTRANSFERASE LIKE 7B"/>
    <property type="match status" value="1"/>
</dbReference>